<name>A0A8H7F930_AGABI</name>
<keyword evidence="1" id="KW-0812">Transmembrane</keyword>
<organism evidence="2 3">
    <name type="scientific">Agaricus bisporus var. burnettii</name>
    <dbReference type="NCBI Taxonomy" id="192524"/>
    <lineage>
        <taxon>Eukaryota</taxon>
        <taxon>Fungi</taxon>
        <taxon>Dikarya</taxon>
        <taxon>Basidiomycota</taxon>
        <taxon>Agaricomycotina</taxon>
        <taxon>Agaricomycetes</taxon>
        <taxon>Agaricomycetidae</taxon>
        <taxon>Agaricales</taxon>
        <taxon>Agaricineae</taxon>
        <taxon>Agaricaceae</taxon>
        <taxon>Agaricus</taxon>
    </lineage>
</organism>
<dbReference type="EMBL" id="JABXXO010000003">
    <property type="protein sequence ID" value="KAF7782992.1"/>
    <property type="molecule type" value="Genomic_DNA"/>
</dbReference>
<evidence type="ECO:0000313" key="2">
    <source>
        <dbReference type="EMBL" id="KAF7782992.1"/>
    </source>
</evidence>
<dbReference type="Proteomes" id="UP000629468">
    <property type="component" value="Unassembled WGS sequence"/>
</dbReference>
<accession>A0A8H7F930</accession>
<keyword evidence="1" id="KW-1133">Transmembrane helix</keyword>
<gene>
    <name evidence="2" type="ORF">Agabi119p4_2368</name>
</gene>
<sequence>MKRYILGADNATDSSRMIIVATNITANLLYTFTVHLANVCFGQKATFGRIAILLFISLVASNVVAGVVIRHSSAFLP</sequence>
<feature type="transmembrane region" description="Helical" evidence="1">
    <location>
        <begin position="50"/>
        <end position="69"/>
    </location>
</feature>
<proteinExistence type="predicted"/>
<comment type="caution">
    <text evidence="2">The sequence shown here is derived from an EMBL/GenBank/DDBJ whole genome shotgun (WGS) entry which is preliminary data.</text>
</comment>
<feature type="transmembrane region" description="Helical" evidence="1">
    <location>
        <begin position="17"/>
        <end position="38"/>
    </location>
</feature>
<evidence type="ECO:0000313" key="3">
    <source>
        <dbReference type="Proteomes" id="UP000629468"/>
    </source>
</evidence>
<keyword evidence="1" id="KW-0472">Membrane</keyword>
<dbReference type="AlphaFoldDB" id="A0A8H7F930"/>
<protein>
    <submittedName>
        <fullName evidence="2">Uncharacterized protein</fullName>
    </submittedName>
</protein>
<evidence type="ECO:0000256" key="1">
    <source>
        <dbReference type="SAM" id="Phobius"/>
    </source>
</evidence>
<reference evidence="2 3" key="1">
    <citation type="journal article" name="Sci. Rep.">
        <title>Telomere-to-telomere assembled and centromere annotated genomes of the two main subspecies of the button mushroom Agaricus bisporus reveal especially polymorphic chromosome ends.</title>
        <authorList>
            <person name="Sonnenberg A.S.M."/>
            <person name="Sedaghat-Telgerd N."/>
            <person name="Lavrijssen B."/>
            <person name="Ohm R.A."/>
            <person name="Hendrickx P.M."/>
            <person name="Scholtmeijer K."/>
            <person name="Baars J.J.P."/>
            <person name="van Peer A."/>
        </authorList>
    </citation>
    <scope>NUCLEOTIDE SEQUENCE [LARGE SCALE GENOMIC DNA]</scope>
    <source>
        <strain evidence="2 3">H119_p4</strain>
    </source>
</reference>